<sequence length="230" mass="25693">MKKVAVSWSGGKDSCLALYRLLQEKHEVVCLISMVSAEDVRNHAHGIPLEILQLQADAIDLPLIMVDSAGEYEASLIKSLTSIKKQFGIDAIAFGSLYMEEDRKWNEQVAEKAGLDALFPVWILEEQASELLEEFISLGFQSIVCRASADVLNSSWTGRVLNESFCKDIEATKSCPMGEHGEYHTFVVDGPIFRTRLEIVHSDVILNSGLWSLDIHSCRFIDKDTEAVMK</sequence>
<proteinExistence type="predicted"/>
<dbReference type="PANTHER" id="PTHR12196">
    <property type="entry name" value="DOMAIN OF UNKNOWN FUNCTION 71 DUF71 -CONTAINING PROTEIN"/>
    <property type="match status" value="1"/>
</dbReference>
<accession>A0A160IKJ7</accession>
<dbReference type="Gene3D" id="3.40.50.620">
    <property type="entry name" value="HUPs"/>
    <property type="match status" value="1"/>
</dbReference>
<dbReference type="RefSeq" id="WP_066392330.1">
    <property type="nucleotide sequence ID" value="NZ_CP015378.1"/>
</dbReference>
<dbReference type="EMBL" id="CP015378">
    <property type="protein sequence ID" value="ANC76356.1"/>
    <property type="molecule type" value="Genomic_DNA"/>
</dbReference>
<feature type="domain" description="Diphthamide synthase" evidence="1">
    <location>
        <begin position="3"/>
        <end position="217"/>
    </location>
</feature>
<dbReference type="NCBIfam" id="TIGR00290">
    <property type="entry name" value="MJ0570_dom"/>
    <property type="match status" value="1"/>
</dbReference>
<evidence type="ECO:0000313" key="2">
    <source>
        <dbReference type="EMBL" id="ANC76356.1"/>
    </source>
</evidence>
<keyword evidence="3" id="KW-1185">Reference proteome</keyword>
<evidence type="ECO:0000259" key="1">
    <source>
        <dbReference type="Pfam" id="PF01902"/>
    </source>
</evidence>
<dbReference type="PANTHER" id="PTHR12196:SF2">
    <property type="entry name" value="DIPHTHINE--AMMONIA LIGASE"/>
    <property type="match status" value="1"/>
</dbReference>
<dbReference type="SUPFAM" id="SSF52402">
    <property type="entry name" value="Adenine nucleotide alpha hydrolases-like"/>
    <property type="match status" value="1"/>
</dbReference>
<dbReference type="KEGG" id="fpn:ABE65_005875"/>
<dbReference type="InterPro" id="IPR014729">
    <property type="entry name" value="Rossmann-like_a/b/a_fold"/>
</dbReference>
<dbReference type="GO" id="GO:0017183">
    <property type="term" value="P:protein histidyl modification to diphthamide"/>
    <property type="evidence" value="ECO:0007669"/>
    <property type="project" value="TreeGrafter"/>
</dbReference>
<name>A0A160IKJ7_9BACL</name>
<organism evidence="2 3">
    <name type="scientific">Fictibacillus phosphorivorans</name>
    <dbReference type="NCBI Taxonomy" id="1221500"/>
    <lineage>
        <taxon>Bacteria</taxon>
        <taxon>Bacillati</taxon>
        <taxon>Bacillota</taxon>
        <taxon>Bacilli</taxon>
        <taxon>Bacillales</taxon>
        <taxon>Fictibacillaceae</taxon>
        <taxon>Fictibacillus</taxon>
    </lineage>
</organism>
<dbReference type="InterPro" id="IPR002761">
    <property type="entry name" value="Diphthami_syn_dom"/>
</dbReference>
<evidence type="ECO:0000313" key="3">
    <source>
        <dbReference type="Proteomes" id="UP000076623"/>
    </source>
</evidence>
<dbReference type="Proteomes" id="UP000076623">
    <property type="component" value="Chromosome"/>
</dbReference>
<dbReference type="GO" id="GO:0017178">
    <property type="term" value="F:diphthine-ammonia ligase activity"/>
    <property type="evidence" value="ECO:0007669"/>
    <property type="project" value="TreeGrafter"/>
</dbReference>
<dbReference type="CDD" id="cd01994">
    <property type="entry name" value="AANH_PF0828-like"/>
    <property type="match status" value="1"/>
</dbReference>
<protein>
    <recommendedName>
        <fullName evidence="1">Diphthamide synthase domain-containing protein</fullName>
    </recommendedName>
</protein>
<dbReference type="Gene3D" id="3.90.1490.10">
    <property type="entry name" value="putative n-type atp pyrophosphatase, domain 2"/>
    <property type="match status" value="1"/>
</dbReference>
<dbReference type="Pfam" id="PF01902">
    <property type="entry name" value="Diphthami_syn_2"/>
    <property type="match status" value="1"/>
</dbReference>
<gene>
    <name evidence="2" type="ORF">ABE65_005875</name>
</gene>
<dbReference type="AlphaFoldDB" id="A0A160IKJ7"/>
<reference evidence="2 3" key="1">
    <citation type="submission" date="2016-04" db="EMBL/GenBank/DDBJ databases">
        <title>Complete genome sequence of Fictibacillus phosphorivorans G25-29, a strain toxic to nematodes.</title>
        <authorList>
            <person name="Zheng Z."/>
        </authorList>
    </citation>
    <scope>NUCLEOTIDE SEQUENCE [LARGE SCALE GENOMIC DNA]</scope>
    <source>
        <strain evidence="2 3">G25-29</strain>
    </source>
</reference>
<dbReference type="InterPro" id="IPR030662">
    <property type="entry name" value="DPH6/MJ0570"/>
</dbReference>
<dbReference type="STRING" id="1221500.ABE65_005875"/>